<evidence type="ECO:0000256" key="2">
    <source>
        <dbReference type="ARBA" id="ARBA00009677"/>
    </source>
</evidence>
<dbReference type="InterPro" id="IPR001444">
    <property type="entry name" value="Flag_bb_rod_N"/>
</dbReference>
<dbReference type="AlphaFoldDB" id="A0A366IFI2"/>
<keyword evidence="8" id="KW-0969">Cilium</keyword>
<sequence>MSNFSYDLIKKGLDMSSLRQRTVSSNIANINTPDYKVNKVQFEDLLKTAIDENAVTLEKSHPNHFGIGEVEDIEPIVKKRESTSLNDNGNNVDVDLEMTELAANELYYNTLVSQLNSRLANLNYVINK</sequence>
<dbReference type="InterPro" id="IPR006300">
    <property type="entry name" value="FlgB"/>
</dbReference>
<evidence type="ECO:0000256" key="4">
    <source>
        <dbReference type="ARBA" id="ARBA00023143"/>
    </source>
</evidence>
<name>A0A366IFI2_9FIRM</name>
<protein>
    <recommendedName>
        <fullName evidence="3 6">Flagellar basal body rod protein FlgB</fullName>
    </recommendedName>
</protein>
<accession>A0A366IFI2</accession>
<dbReference type="EMBL" id="QNRX01000001">
    <property type="protein sequence ID" value="RBP70111.1"/>
    <property type="molecule type" value="Genomic_DNA"/>
</dbReference>
<gene>
    <name evidence="8" type="ORF">DES36_101165</name>
</gene>
<dbReference type="GO" id="GO:0071973">
    <property type="term" value="P:bacterial-type flagellum-dependent cell motility"/>
    <property type="evidence" value="ECO:0007669"/>
    <property type="project" value="InterPro"/>
</dbReference>
<organism evidence="8 9">
    <name type="scientific">Alkalibaculum bacchi</name>
    <dbReference type="NCBI Taxonomy" id="645887"/>
    <lineage>
        <taxon>Bacteria</taxon>
        <taxon>Bacillati</taxon>
        <taxon>Bacillota</taxon>
        <taxon>Clostridia</taxon>
        <taxon>Eubacteriales</taxon>
        <taxon>Eubacteriaceae</taxon>
        <taxon>Alkalibaculum</taxon>
    </lineage>
</organism>
<evidence type="ECO:0000256" key="5">
    <source>
        <dbReference type="ARBA" id="ARBA00024934"/>
    </source>
</evidence>
<comment type="caution">
    <text evidence="8">The sequence shown here is derived from an EMBL/GenBank/DDBJ whole genome shotgun (WGS) entry which is preliminary data.</text>
</comment>
<comment type="function">
    <text evidence="5 6">Structural component of flagellum, the bacterial motility apparatus. Part of the rod structure of flagellar basal body.</text>
</comment>
<dbReference type="GO" id="GO:0030694">
    <property type="term" value="C:bacterial-type flagellum basal body, rod"/>
    <property type="evidence" value="ECO:0007669"/>
    <property type="project" value="InterPro"/>
</dbReference>
<dbReference type="OrthoDB" id="9792068at2"/>
<evidence type="ECO:0000259" key="7">
    <source>
        <dbReference type="Pfam" id="PF00460"/>
    </source>
</evidence>
<evidence type="ECO:0000313" key="9">
    <source>
        <dbReference type="Proteomes" id="UP000253490"/>
    </source>
</evidence>
<dbReference type="NCBIfam" id="TIGR01396">
    <property type="entry name" value="FlgB"/>
    <property type="match status" value="1"/>
</dbReference>
<proteinExistence type="inferred from homology"/>
<comment type="similarity">
    <text evidence="2 6">Belongs to the flagella basal body rod proteins family.</text>
</comment>
<dbReference type="Pfam" id="PF00460">
    <property type="entry name" value="Flg_bb_rod"/>
    <property type="match status" value="1"/>
</dbReference>
<dbReference type="PROSITE" id="PS00588">
    <property type="entry name" value="FLAGELLA_BB_ROD"/>
    <property type="match status" value="1"/>
</dbReference>
<dbReference type="Proteomes" id="UP000253490">
    <property type="component" value="Unassembled WGS sequence"/>
</dbReference>
<reference evidence="8 9" key="1">
    <citation type="submission" date="2018-06" db="EMBL/GenBank/DDBJ databases">
        <title>Genomic Encyclopedia of Type Strains, Phase IV (KMG-IV): sequencing the most valuable type-strain genomes for metagenomic binning, comparative biology and taxonomic classification.</title>
        <authorList>
            <person name="Goeker M."/>
        </authorList>
    </citation>
    <scope>NUCLEOTIDE SEQUENCE [LARGE SCALE GENOMIC DNA]</scope>
    <source>
        <strain evidence="8 9">DSM 22112</strain>
    </source>
</reference>
<dbReference type="InterPro" id="IPR019776">
    <property type="entry name" value="Flagellar_basal_body_rod_CS"/>
</dbReference>
<dbReference type="RefSeq" id="WP_113919320.1">
    <property type="nucleotide sequence ID" value="NZ_QNRX01000001.1"/>
</dbReference>
<keyword evidence="8" id="KW-0966">Cell projection</keyword>
<keyword evidence="4 6" id="KW-0975">Bacterial flagellum</keyword>
<keyword evidence="8" id="KW-0282">Flagellum</keyword>
<evidence type="ECO:0000256" key="1">
    <source>
        <dbReference type="ARBA" id="ARBA00004117"/>
    </source>
</evidence>
<evidence type="ECO:0000256" key="3">
    <source>
        <dbReference type="ARBA" id="ARBA00014376"/>
    </source>
</evidence>
<evidence type="ECO:0000256" key="6">
    <source>
        <dbReference type="PIRNR" id="PIRNR002889"/>
    </source>
</evidence>
<evidence type="ECO:0000313" key="8">
    <source>
        <dbReference type="EMBL" id="RBP70111.1"/>
    </source>
</evidence>
<comment type="subunit">
    <text evidence="6">The basal body constitutes a major portion of the flagellar organelle and consists of a number of rings mounted on a central rod.</text>
</comment>
<comment type="subcellular location">
    <subcellularLocation>
        <location evidence="1 6">Bacterial flagellum basal body</location>
    </subcellularLocation>
</comment>
<dbReference type="PIRSF" id="PIRSF002889">
    <property type="entry name" value="Rod_FlgB"/>
    <property type="match status" value="1"/>
</dbReference>
<keyword evidence="9" id="KW-1185">Reference proteome</keyword>
<feature type="domain" description="Flagellar basal body rod protein N-terminal" evidence="7">
    <location>
        <begin position="17"/>
        <end position="36"/>
    </location>
</feature>